<keyword evidence="3" id="KW-1185">Reference proteome</keyword>
<dbReference type="AlphaFoldDB" id="A0A5P3MR85"/>
<protein>
    <submittedName>
        <fullName evidence="2">Uncharacterized protein</fullName>
    </submittedName>
</protein>
<feature type="chain" id="PRO_5030784108" evidence="1">
    <location>
        <begin position="28"/>
        <end position="105"/>
    </location>
</feature>
<dbReference type="Proteomes" id="UP000325536">
    <property type="component" value="Chromosome"/>
</dbReference>
<dbReference type="OrthoDB" id="8613890at2"/>
<gene>
    <name evidence="2" type="ORF">D0T90_00800</name>
</gene>
<evidence type="ECO:0000313" key="3">
    <source>
        <dbReference type="Proteomes" id="UP000325536"/>
    </source>
</evidence>
<proteinExistence type="predicted"/>
<dbReference type="EMBL" id="CP031699">
    <property type="protein sequence ID" value="QEY23229.1"/>
    <property type="molecule type" value="Genomic_DNA"/>
</dbReference>
<name>A0A5P3MR85_NEIAN</name>
<dbReference type="KEGG" id="naq:D0T90_00800"/>
<evidence type="ECO:0000313" key="2">
    <source>
        <dbReference type="EMBL" id="QEY23229.1"/>
    </source>
</evidence>
<keyword evidence="1" id="KW-0732">Signal</keyword>
<dbReference type="PROSITE" id="PS51257">
    <property type="entry name" value="PROKAR_LIPOPROTEIN"/>
    <property type="match status" value="1"/>
</dbReference>
<dbReference type="RefSeq" id="WP_123796081.1">
    <property type="nucleotide sequence ID" value="NZ_CP031699.1"/>
</dbReference>
<organism evidence="2 3">
    <name type="scientific">Neisseria animalis</name>
    <dbReference type="NCBI Taxonomy" id="492"/>
    <lineage>
        <taxon>Bacteria</taxon>
        <taxon>Pseudomonadati</taxon>
        <taxon>Pseudomonadota</taxon>
        <taxon>Betaproteobacteria</taxon>
        <taxon>Neisseriales</taxon>
        <taxon>Neisseriaceae</taxon>
        <taxon>Neisseria</taxon>
    </lineage>
</organism>
<evidence type="ECO:0000256" key="1">
    <source>
        <dbReference type="SAM" id="SignalP"/>
    </source>
</evidence>
<accession>A0A5P3MR85</accession>
<feature type="signal peptide" evidence="1">
    <location>
        <begin position="1"/>
        <end position="27"/>
    </location>
</feature>
<reference evidence="2 3" key="1">
    <citation type="submission" date="2018-08" db="EMBL/GenBank/DDBJ databases">
        <title>Neisseria animalis ATCC 49930 complete genome.</title>
        <authorList>
            <person name="Veseli I.A."/>
            <person name="Mascarenhas dos Santos A.C."/>
            <person name="Buttler R."/>
            <person name="Pombert J.-F."/>
        </authorList>
    </citation>
    <scope>NUCLEOTIDE SEQUENCE [LARGE SCALE GENOMIC DNA]</scope>
    <source>
        <strain evidence="2 3">ATCC 49930</strain>
    </source>
</reference>
<sequence length="105" mass="11026">MGIFKRFYTTAVALMLAACGHAPVGTAADIGGGSNLIVFYTPETGKAALLRAARDYGVEVVYEYKNFNGIAVRVPQGVSPSEAAAYFRNTDGVLAVNPDGMAVLH</sequence>